<dbReference type="Proteomes" id="UP000237934">
    <property type="component" value="Unassembled WGS sequence"/>
</dbReference>
<accession>A0A2S7RX61</accession>
<sequence>MVVIITVDNTYLTDVFNQYKTRENLLYQTWFIKSEKRLRAFKRVRKYVQLFIKHVNNGTFPTDFKNSALEDIMDVIAEQTEIFKGAKHAFMWKPKLRIPDIYENRENQLAFSHCLDQILKANQEIKMLLTVNILTEKKIRGLGPAVANILYFLEPTIFPPFNTAIVNGYNYLTGSKIRLGKWEDYFKLRDGMIELNCRGGQFSKDLGAISAFLFDIGKLNYIVRENEEEYIRISESNTQKLIKKKLEKEDSKNVHQKIQYILATLGNEIGYHAWIASNDHNRMVDGNRLGDVSLPLLPEKIYQLPISLSRTIGLIDVIWFSKNGEPVCAFEVEKSTSIISGMNRMDDLYSIHQENLMMYIVSPNQREEEIRAQFNRPHYMRNQNLHDHLRYILFTDLEKHANFMKKFGKDFTILAPISHYPSGELVR</sequence>
<dbReference type="GO" id="GO:0004519">
    <property type="term" value="F:endonuclease activity"/>
    <property type="evidence" value="ECO:0007669"/>
    <property type="project" value="UniProtKB-KW"/>
</dbReference>
<protein>
    <submittedName>
        <fullName evidence="1">Type II restriction endonuclease</fullName>
    </submittedName>
</protein>
<comment type="caution">
    <text evidence="1">The sequence shown here is derived from an EMBL/GenBank/DDBJ whole genome shotgun (WGS) entry which is preliminary data.</text>
</comment>
<dbReference type="AlphaFoldDB" id="A0A2S7RX61"/>
<dbReference type="RefSeq" id="WP_086269509.1">
    <property type="nucleotide sequence ID" value="NZ_PUAP01000013.1"/>
</dbReference>
<reference evidence="1 2" key="1">
    <citation type="journal article" date="2018" name="Pathog. Dis.">
        <title>Whole-genome sequencing based characterization of antimicrobial resistance in Enterococcus.</title>
        <authorList>
            <person name="Tyson G."/>
        </authorList>
    </citation>
    <scope>NUCLEOTIDE SEQUENCE [LARGE SCALE GENOMIC DNA]</scope>
    <source>
        <strain evidence="1 2">CVM N55263</strain>
    </source>
</reference>
<gene>
    <name evidence="1" type="ORF">CUS89_03810</name>
</gene>
<organism evidence="1 2">
    <name type="scientific">Enterococcus mundtii</name>
    <dbReference type="NCBI Taxonomy" id="53346"/>
    <lineage>
        <taxon>Bacteria</taxon>
        <taxon>Bacillati</taxon>
        <taxon>Bacillota</taxon>
        <taxon>Bacilli</taxon>
        <taxon>Lactobacillales</taxon>
        <taxon>Enterococcaceae</taxon>
        <taxon>Enterococcus</taxon>
    </lineage>
</organism>
<evidence type="ECO:0000313" key="1">
    <source>
        <dbReference type="EMBL" id="PQF24587.1"/>
    </source>
</evidence>
<keyword evidence="1" id="KW-0378">Hydrolase</keyword>
<keyword evidence="1" id="KW-0255">Endonuclease</keyword>
<dbReference type="EMBL" id="PUAP01000013">
    <property type="protein sequence ID" value="PQF24587.1"/>
    <property type="molecule type" value="Genomic_DNA"/>
</dbReference>
<evidence type="ECO:0000313" key="2">
    <source>
        <dbReference type="Proteomes" id="UP000237934"/>
    </source>
</evidence>
<name>A0A2S7RX61_ENTMU</name>
<proteinExistence type="predicted"/>
<keyword evidence="1" id="KW-0540">Nuclease</keyword>